<organism evidence="2 3">
    <name type="scientific">Cryomyces antarcticus</name>
    <dbReference type="NCBI Taxonomy" id="329879"/>
    <lineage>
        <taxon>Eukaryota</taxon>
        <taxon>Fungi</taxon>
        <taxon>Dikarya</taxon>
        <taxon>Ascomycota</taxon>
        <taxon>Pezizomycotina</taxon>
        <taxon>Dothideomycetes</taxon>
        <taxon>Dothideomycetes incertae sedis</taxon>
        <taxon>Cryomyces</taxon>
    </lineage>
</organism>
<feature type="compositionally biased region" description="Basic and acidic residues" evidence="1">
    <location>
        <begin position="81"/>
        <end position="90"/>
    </location>
</feature>
<comment type="caution">
    <text evidence="2">The sequence shown here is derived from an EMBL/GenBank/DDBJ whole genome shotgun (WGS) entry which is preliminary data.</text>
</comment>
<sequence length="194" mass="21055">MAYGMQARAGVGDYMSPNGYMDDEDALDGWSAFARDAISASENDNVFLRGMGERRAWDVIEKKWYVADPGEVEEGAPGDEGGQRPADRTRSKFRAKISKNIGQTRSRASGNGNGNGKVMTEFMTNSTTNVNGGMDIDSSSGQTNTKTNTNKTTNSKTTTKPRSASASARTARRKNSRSKSVEPVPRIHTARYAL</sequence>
<dbReference type="EMBL" id="JAVRRA010010902">
    <property type="protein sequence ID" value="KAK5240988.1"/>
    <property type="molecule type" value="Genomic_DNA"/>
</dbReference>
<feature type="compositionally biased region" description="Low complexity" evidence="1">
    <location>
        <begin position="143"/>
        <end position="169"/>
    </location>
</feature>
<evidence type="ECO:0000256" key="1">
    <source>
        <dbReference type="SAM" id="MobiDB-lite"/>
    </source>
</evidence>
<dbReference type="Proteomes" id="UP001357485">
    <property type="component" value="Unassembled WGS sequence"/>
</dbReference>
<accession>A0ABR0LV91</accession>
<feature type="region of interest" description="Disordered" evidence="1">
    <location>
        <begin position="70"/>
        <end position="194"/>
    </location>
</feature>
<feature type="non-terminal residue" evidence="2">
    <location>
        <position position="194"/>
    </location>
</feature>
<name>A0ABR0LV91_9PEZI</name>
<feature type="compositionally biased region" description="Polar residues" evidence="1">
    <location>
        <begin position="122"/>
        <end position="142"/>
    </location>
</feature>
<feature type="compositionally biased region" description="Polar residues" evidence="1">
    <location>
        <begin position="100"/>
        <end position="109"/>
    </location>
</feature>
<gene>
    <name evidence="2" type="ORF">LTR16_009902</name>
</gene>
<reference evidence="2 3" key="1">
    <citation type="submission" date="2023-08" db="EMBL/GenBank/DDBJ databases">
        <title>Black Yeasts Isolated from many extreme environments.</title>
        <authorList>
            <person name="Coleine C."/>
            <person name="Stajich J.E."/>
            <person name="Selbmann L."/>
        </authorList>
    </citation>
    <scope>NUCLEOTIDE SEQUENCE [LARGE SCALE GENOMIC DNA]</scope>
    <source>
        <strain evidence="2 3">CCFEE 536</strain>
    </source>
</reference>
<protein>
    <submittedName>
        <fullName evidence="2">Uncharacterized protein</fullName>
    </submittedName>
</protein>
<proteinExistence type="predicted"/>
<keyword evidence="3" id="KW-1185">Reference proteome</keyword>
<evidence type="ECO:0000313" key="3">
    <source>
        <dbReference type="Proteomes" id="UP001357485"/>
    </source>
</evidence>
<evidence type="ECO:0000313" key="2">
    <source>
        <dbReference type="EMBL" id="KAK5240988.1"/>
    </source>
</evidence>